<dbReference type="InterPro" id="IPR036259">
    <property type="entry name" value="MFS_trans_sf"/>
</dbReference>
<evidence type="ECO:0000256" key="1">
    <source>
        <dbReference type="ARBA" id="ARBA00004141"/>
    </source>
</evidence>
<dbReference type="FunFam" id="1.20.1250.20:FF:000018">
    <property type="entry name" value="MFS transporter permease"/>
    <property type="match status" value="1"/>
</dbReference>
<feature type="transmembrane region" description="Helical" evidence="6">
    <location>
        <begin position="402"/>
        <end position="421"/>
    </location>
</feature>
<sequence length="427" mass="46291">MSAIPSTHVTELHAALYRKLDWRLLPFLLLCYTFAYLDRVNIGFAKLQMQSDLGFSDAVYGLGAGIFFLGYVLFEVPSNLLLPKVGARKTISRIMILWGLTSAAMLLVRNETTFYAMRFLLGVFEAGFAPGMIFYLTYWYGRARMGQVMAIVMLAGPIGGAFGGPLSTWIMTSFSGAHGLDGWQWMFLIEGLPCVLFGVLALFVLADRPADARWLSDDEKRLLASELDTSGGHHSFAQVARDPRVYLMAVPYFCFICGIYAVSFWLPSIIKAAGVRDTMQIGLYSSIPYAAAAIAMIVIGRSSDRRGERRYHSAVPALVGSLALALATFFGGDLAISLTCMTIATAMMWCAYTVFWAMPSEHLKGDAASGGIALINTIGLIGGFLSPTIIGWTQSATGSLHAGLYVMVALLAIGALVLIAMRPARAA</sequence>
<name>A0A069P775_9BURK</name>
<keyword evidence="3 6" id="KW-0812">Transmembrane</keyword>
<proteinExistence type="predicted"/>
<reference evidence="8" key="4">
    <citation type="submission" date="2024-05" db="EMBL/GenBank/DDBJ databases">
        <authorList>
            <person name="Sun Q."/>
            <person name="Zhou Y."/>
        </authorList>
    </citation>
    <scope>NUCLEOTIDE SEQUENCE</scope>
    <source>
        <strain evidence="8">CGMCC 1.11013</strain>
    </source>
</reference>
<evidence type="ECO:0000256" key="4">
    <source>
        <dbReference type="ARBA" id="ARBA00022989"/>
    </source>
</evidence>
<dbReference type="SUPFAM" id="SSF103473">
    <property type="entry name" value="MFS general substrate transporter"/>
    <property type="match status" value="1"/>
</dbReference>
<reference evidence="9 10" key="2">
    <citation type="submission" date="2014-03" db="EMBL/GenBank/DDBJ databases">
        <title>Draft Genome Sequences of Four Burkholderia Strains.</title>
        <authorList>
            <person name="Liu X.Y."/>
            <person name="Li C.X."/>
            <person name="Xu J.H."/>
        </authorList>
    </citation>
    <scope>NUCLEOTIDE SEQUENCE [LARGE SCALE GENOMIC DNA]</scope>
    <source>
        <strain evidence="9 10">R27</strain>
    </source>
</reference>
<reference evidence="8" key="1">
    <citation type="journal article" date="2014" name="Int. J. Syst. Evol. Microbiol.">
        <title>Complete genome of a new Firmicutes species belonging to the dominant human colonic microbiota ('Ruminococcus bicirculans') reveals two chromosomes and a selective capacity to utilize plant glucans.</title>
        <authorList>
            <consortium name="NISC Comparative Sequencing Program"/>
            <person name="Wegmann U."/>
            <person name="Louis P."/>
            <person name="Goesmann A."/>
            <person name="Henrissat B."/>
            <person name="Duncan S.H."/>
            <person name="Flint H.J."/>
        </authorList>
    </citation>
    <scope>NUCLEOTIDE SEQUENCE</scope>
    <source>
        <strain evidence="8">CGMCC 1.11013</strain>
    </source>
</reference>
<protein>
    <submittedName>
        <fullName evidence="8">MFS transporter</fullName>
    </submittedName>
    <submittedName>
        <fullName evidence="9">Major facilitator transporter</fullName>
    </submittedName>
</protein>
<feature type="transmembrane region" description="Helical" evidence="6">
    <location>
        <begin position="311"/>
        <end position="330"/>
    </location>
</feature>
<feature type="domain" description="Major facilitator superfamily (MFS) profile" evidence="7">
    <location>
        <begin position="24"/>
        <end position="426"/>
    </location>
</feature>
<reference evidence="11" key="3">
    <citation type="journal article" date="2019" name="Int. J. Syst. Evol. Microbiol.">
        <title>The Global Catalogue of Microorganisms (GCM) 10K type strain sequencing project: providing services to taxonomists for standard genome sequencing and annotation.</title>
        <authorList>
            <consortium name="The Broad Institute Genomics Platform"/>
            <consortium name="The Broad Institute Genome Sequencing Center for Infectious Disease"/>
            <person name="Wu L."/>
            <person name="Ma J."/>
        </authorList>
    </citation>
    <scope>NUCLEOTIDE SEQUENCE [LARGE SCALE GENOMIC DNA]</scope>
    <source>
        <strain evidence="11">CGMCC 1.11013</strain>
    </source>
</reference>
<dbReference type="InterPro" id="IPR011701">
    <property type="entry name" value="MFS"/>
</dbReference>
<dbReference type="AlphaFoldDB" id="A0A069P775"/>
<feature type="transmembrane region" description="Helical" evidence="6">
    <location>
        <begin position="90"/>
        <end position="108"/>
    </location>
</feature>
<dbReference type="eggNOG" id="COG2271">
    <property type="taxonomic scope" value="Bacteria"/>
</dbReference>
<feature type="transmembrane region" description="Helical" evidence="6">
    <location>
        <begin position="183"/>
        <end position="206"/>
    </location>
</feature>
<evidence type="ECO:0000256" key="3">
    <source>
        <dbReference type="ARBA" id="ARBA00022692"/>
    </source>
</evidence>
<keyword evidence="11" id="KW-1185">Reference proteome</keyword>
<feature type="transmembrane region" description="Helical" evidence="6">
    <location>
        <begin position="245"/>
        <end position="266"/>
    </location>
</feature>
<dbReference type="EMBL" id="BMEG01000007">
    <property type="protein sequence ID" value="GGD83533.1"/>
    <property type="molecule type" value="Genomic_DNA"/>
</dbReference>
<dbReference type="STRING" id="1071679.BG57_28260"/>
<feature type="transmembrane region" description="Helical" evidence="6">
    <location>
        <begin position="336"/>
        <end position="358"/>
    </location>
</feature>
<dbReference type="InterPro" id="IPR020846">
    <property type="entry name" value="MFS_dom"/>
</dbReference>
<evidence type="ECO:0000256" key="2">
    <source>
        <dbReference type="ARBA" id="ARBA00022448"/>
    </source>
</evidence>
<dbReference type="Gene3D" id="1.20.1250.20">
    <property type="entry name" value="MFS general substrate transporter like domains"/>
    <property type="match status" value="2"/>
</dbReference>
<dbReference type="PROSITE" id="PS50850">
    <property type="entry name" value="MFS"/>
    <property type="match status" value="1"/>
</dbReference>
<dbReference type="PANTHER" id="PTHR43791:SF36">
    <property type="entry name" value="TRANSPORTER, PUTATIVE (AFU_ORTHOLOGUE AFUA_6G08340)-RELATED"/>
    <property type="match status" value="1"/>
</dbReference>
<feature type="transmembrane region" description="Helical" evidence="6">
    <location>
        <begin position="370"/>
        <end position="390"/>
    </location>
</feature>
<feature type="transmembrane region" description="Helical" evidence="6">
    <location>
        <begin position="114"/>
        <end position="136"/>
    </location>
</feature>
<feature type="transmembrane region" description="Helical" evidence="6">
    <location>
        <begin position="148"/>
        <end position="171"/>
    </location>
</feature>
<evidence type="ECO:0000313" key="11">
    <source>
        <dbReference type="Proteomes" id="UP000597138"/>
    </source>
</evidence>
<dbReference type="Proteomes" id="UP000027439">
    <property type="component" value="Unassembled WGS sequence"/>
</dbReference>
<evidence type="ECO:0000259" key="7">
    <source>
        <dbReference type="PROSITE" id="PS50850"/>
    </source>
</evidence>
<comment type="caution">
    <text evidence="9">The sequence shown here is derived from an EMBL/GenBank/DDBJ whole genome shotgun (WGS) entry which is preliminary data.</text>
</comment>
<feature type="transmembrane region" description="Helical" evidence="6">
    <location>
        <begin position="281"/>
        <end position="299"/>
    </location>
</feature>
<dbReference type="RefSeq" id="WP_035962696.1">
    <property type="nucleotide sequence ID" value="NZ_BMEG01000007.1"/>
</dbReference>
<dbReference type="PANTHER" id="PTHR43791">
    <property type="entry name" value="PERMEASE-RELATED"/>
    <property type="match status" value="1"/>
</dbReference>
<keyword evidence="5 6" id="KW-0472">Membrane</keyword>
<evidence type="ECO:0000256" key="5">
    <source>
        <dbReference type="ARBA" id="ARBA00023136"/>
    </source>
</evidence>
<feature type="transmembrane region" description="Helical" evidence="6">
    <location>
        <begin position="20"/>
        <end position="38"/>
    </location>
</feature>
<organism evidence="9 10">
    <name type="scientific">Caballeronia grimmiae</name>
    <dbReference type="NCBI Taxonomy" id="1071679"/>
    <lineage>
        <taxon>Bacteria</taxon>
        <taxon>Pseudomonadati</taxon>
        <taxon>Pseudomonadota</taxon>
        <taxon>Betaproteobacteria</taxon>
        <taxon>Burkholderiales</taxon>
        <taxon>Burkholderiaceae</taxon>
        <taxon>Caballeronia</taxon>
    </lineage>
</organism>
<dbReference type="GO" id="GO:0016020">
    <property type="term" value="C:membrane"/>
    <property type="evidence" value="ECO:0007669"/>
    <property type="project" value="UniProtKB-SubCell"/>
</dbReference>
<dbReference type="CDD" id="cd17319">
    <property type="entry name" value="MFS_ExuT_GudP_like"/>
    <property type="match status" value="1"/>
</dbReference>
<keyword evidence="2" id="KW-0813">Transport</keyword>
<evidence type="ECO:0000256" key="6">
    <source>
        <dbReference type="SAM" id="Phobius"/>
    </source>
</evidence>
<dbReference type="EMBL" id="JFHE01000006">
    <property type="protein sequence ID" value="KDR35724.1"/>
    <property type="molecule type" value="Genomic_DNA"/>
</dbReference>
<gene>
    <name evidence="9" type="ORF">BG57_28260</name>
    <name evidence="8" type="ORF">GCM10010985_42590</name>
</gene>
<dbReference type="Proteomes" id="UP000597138">
    <property type="component" value="Unassembled WGS sequence"/>
</dbReference>
<keyword evidence="4 6" id="KW-1133">Transmembrane helix</keyword>
<evidence type="ECO:0000313" key="9">
    <source>
        <dbReference type="EMBL" id="KDR35724.1"/>
    </source>
</evidence>
<accession>A0A069P775</accession>
<dbReference type="Pfam" id="PF07690">
    <property type="entry name" value="MFS_1"/>
    <property type="match status" value="1"/>
</dbReference>
<comment type="subcellular location">
    <subcellularLocation>
        <location evidence="1">Membrane</location>
        <topology evidence="1">Multi-pass membrane protein</topology>
    </subcellularLocation>
</comment>
<dbReference type="GO" id="GO:0022857">
    <property type="term" value="F:transmembrane transporter activity"/>
    <property type="evidence" value="ECO:0007669"/>
    <property type="project" value="InterPro"/>
</dbReference>
<evidence type="ECO:0000313" key="10">
    <source>
        <dbReference type="Proteomes" id="UP000027439"/>
    </source>
</evidence>
<feature type="transmembrane region" description="Helical" evidence="6">
    <location>
        <begin position="58"/>
        <end position="78"/>
    </location>
</feature>
<evidence type="ECO:0000313" key="8">
    <source>
        <dbReference type="EMBL" id="GGD83533.1"/>
    </source>
</evidence>